<keyword evidence="9" id="KW-1185">Reference proteome</keyword>
<feature type="transmembrane region" description="Helical" evidence="6">
    <location>
        <begin position="7"/>
        <end position="29"/>
    </location>
</feature>
<dbReference type="Proteomes" id="UP001179181">
    <property type="component" value="Unassembled WGS sequence"/>
</dbReference>
<name>A0ABX0UQ54_9BACT</name>
<dbReference type="InterPro" id="IPR050448">
    <property type="entry name" value="OpgB/LTA_synthase_biosynth"/>
</dbReference>
<dbReference type="InterPro" id="IPR012160">
    <property type="entry name" value="LtaS-like"/>
</dbReference>
<protein>
    <submittedName>
        <fullName evidence="8">Phosphoglycerol transferase MdoB-like AlkP superfamily enzyme</fullName>
    </submittedName>
</protein>
<dbReference type="Gene3D" id="3.30.1120.80">
    <property type="match status" value="1"/>
</dbReference>
<evidence type="ECO:0000256" key="3">
    <source>
        <dbReference type="ARBA" id="ARBA00022692"/>
    </source>
</evidence>
<evidence type="ECO:0000256" key="4">
    <source>
        <dbReference type="ARBA" id="ARBA00022989"/>
    </source>
</evidence>
<keyword evidence="5 6" id="KW-0472">Membrane</keyword>
<keyword evidence="3 6" id="KW-0812">Transmembrane</keyword>
<organism evidence="8 9">
    <name type="scientific">Dyadobacter arcticus</name>
    <dbReference type="NCBI Taxonomy" id="1078754"/>
    <lineage>
        <taxon>Bacteria</taxon>
        <taxon>Pseudomonadati</taxon>
        <taxon>Bacteroidota</taxon>
        <taxon>Cytophagia</taxon>
        <taxon>Cytophagales</taxon>
        <taxon>Spirosomataceae</taxon>
        <taxon>Dyadobacter</taxon>
    </lineage>
</organism>
<feature type="transmembrane region" description="Helical" evidence="6">
    <location>
        <begin position="125"/>
        <end position="146"/>
    </location>
</feature>
<comment type="subcellular location">
    <subcellularLocation>
        <location evidence="1">Cell membrane</location>
        <topology evidence="1">Multi-pass membrane protein</topology>
    </subcellularLocation>
</comment>
<reference evidence="8 9" key="1">
    <citation type="submission" date="2020-03" db="EMBL/GenBank/DDBJ databases">
        <title>Genomic Encyclopedia of Type Strains, Phase IV (KMG-IV): sequencing the most valuable type-strain genomes for metagenomic binning, comparative biology and taxonomic classification.</title>
        <authorList>
            <person name="Goeker M."/>
        </authorList>
    </citation>
    <scope>NUCLEOTIDE SEQUENCE [LARGE SCALE GENOMIC DNA]</scope>
    <source>
        <strain evidence="8 9">DSM 102865</strain>
    </source>
</reference>
<feature type="transmembrane region" description="Helical" evidence="6">
    <location>
        <begin position="82"/>
        <end position="105"/>
    </location>
</feature>
<keyword evidence="2" id="KW-1003">Cell membrane</keyword>
<evidence type="ECO:0000256" key="5">
    <source>
        <dbReference type="ARBA" id="ARBA00023136"/>
    </source>
</evidence>
<evidence type="ECO:0000313" key="8">
    <source>
        <dbReference type="EMBL" id="NIJ54254.1"/>
    </source>
</evidence>
<dbReference type="PANTHER" id="PTHR47371">
    <property type="entry name" value="LIPOTEICHOIC ACID SYNTHASE"/>
    <property type="match status" value="1"/>
</dbReference>
<evidence type="ECO:0000256" key="6">
    <source>
        <dbReference type="SAM" id="Phobius"/>
    </source>
</evidence>
<evidence type="ECO:0000256" key="1">
    <source>
        <dbReference type="ARBA" id="ARBA00004651"/>
    </source>
</evidence>
<sequence>MRKRLEFVALYGISWVVLFQLFRILFLAYHYKRTFELPPLLWFQSARHGLQMDISFAAYILVIPTLLLIFTTKKWEWYRKALRIFSFIIVFLITLLVVTDLELFRAWGFRIDGTSLHYLETPVEAWASMAAAPVFALLVLFASLCFMIDRIFAALIKRVVGAFKKSGYLFTIPVFLVLTGSLIIPIRGGLQLAPMNESAVFFSDKSFANYAAVNVPWNYMSSLLNATYSKNNPFSYFPENDLNTMISPLYQKGGETIQVLDTTKRLNVVVIIWESFTAKVVGHLNGVKGVTPQFDKLSKDGMLFTNLYASGNRSDKGMVAILSGYPAQPTNSIIKIPKKTMSLPSLPKEFHKNGWYTSFYYGGETEFANMKSYFLQQGFDNIIDKNDFEKKDMNSKWGAHDHIVLNKLLNDLDAQKEPFFTTLFTLSSHEPFEVPVKTAIPGSDPEHLFLNAHHYTDASIGDFIAKAKKKPWWSNTLVIIIADHGHPLPETDRSKPAEFHIPMLWLGGAIANKKMKIDSLCSQTDLPATLLNQLHLPSGQFQWSNDIFKKDRNPFAYFVFNNGLGWIKPGGFLVRDNIGGNITEKGGKLDNADEKLGKAFLQASFTDYLRR</sequence>
<dbReference type="Pfam" id="PF00884">
    <property type="entry name" value="Sulfatase"/>
    <property type="match status" value="1"/>
</dbReference>
<evidence type="ECO:0000256" key="2">
    <source>
        <dbReference type="ARBA" id="ARBA00022475"/>
    </source>
</evidence>
<feature type="domain" description="Sulfatase N-terminal" evidence="7">
    <location>
        <begin position="267"/>
        <end position="534"/>
    </location>
</feature>
<dbReference type="RefSeq" id="WP_167272154.1">
    <property type="nucleotide sequence ID" value="NZ_JAASQJ010000003.1"/>
</dbReference>
<dbReference type="InterPro" id="IPR000917">
    <property type="entry name" value="Sulfatase_N"/>
</dbReference>
<dbReference type="PIRSF" id="PIRSF005091">
    <property type="entry name" value="Mmb_sulf_HI1246"/>
    <property type="match status" value="1"/>
</dbReference>
<accession>A0ABX0UQ54</accession>
<evidence type="ECO:0000313" key="9">
    <source>
        <dbReference type="Proteomes" id="UP001179181"/>
    </source>
</evidence>
<proteinExistence type="predicted"/>
<dbReference type="SUPFAM" id="SSF53649">
    <property type="entry name" value="Alkaline phosphatase-like"/>
    <property type="match status" value="1"/>
</dbReference>
<dbReference type="Gene3D" id="3.40.720.10">
    <property type="entry name" value="Alkaline Phosphatase, subunit A"/>
    <property type="match status" value="1"/>
</dbReference>
<feature type="transmembrane region" description="Helical" evidence="6">
    <location>
        <begin position="167"/>
        <end position="186"/>
    </location>
</feature>
<keyword evidence="4 6" id="KW-1133">Transmembrane helix</keyword>
<feature type="transmembrane region" description="Helical" evidence="6">
    <location>
        <begin position="49"/>
        <end position="70"/>
    </location>
</feature>
<dbReference type="InterPro" id="IPR017850">
    <property type="entry name" value="Alkaline_phosphatase_core_sf"/>
</dbReference>
<gene>
    <name evidence="8" type="ORF">FHS68_003436</name>
</gene>
<dbReference type="CDD" id="cd16015">
    <property type="entry name" value="LTA_synthase"/>
    <property type="match status" value="1"/>
</dbReference>
<comment type="caution">
    <text evidence="8">The sequence shown here is derived from an EMBL/GenBank/DDBJ whole genome shotgun (WGS) entry which is preliminary data.</text>
</comment>
<evidence type="ECO:0000259" key="7">
    <source>
        <dbReference type="Pfam" id="PF00884"/>
    </source>
</evidence>
<dbReference type="PANTHER" id="PTHR47371:SF3">
    <property type="entry name" value="PHOSPHOGLYCEROL TRANSFERASE I"/>
    <property type="match status" value="1"/>
</dbReference>
<dbReference type="EMBL" id="JAASQJ010000003">
    <property type="protein sequence ID" value="NIJ54254.1"/>
    <property type="molecule type" value="Genomic_DNA"/>
</dbReference>